<evidence type="ECO:0000313" key="2">
    <source>
        <dbReference type="EMBL" id="CAA9381539.1"/>
    </source>
</evidence>
<dbReference type="SUPFAM" id="SSF56935">
    <property type="entry name" value="Porins"/>
    <property type="match status" value="1"/>
</dbReference>
<dbReference type="AlphaFoldDB" id="A0A6J4N9I1"/>
<proteinExistence type="predicted"/>
<organism evidence="2">
    <name type="scientific">uncultured Pyrinomonadaceae bacterium</name>
    <dbReference type="NCBI Taxonomy" id="2283094"/>
    <lineage>
        <taxon>Bacteria</taxon>
        <taxon>Pseudomonadati</taxon>
        <taxon>Acidobacteriota</taxon>
        <taxon>Blastocatellia</taxon>
        <taxon>Blastocatellales</taxon>
        <taxon>Pyrinomonadaceae</taxon>
        <taxon>environmental samples</taxon>
    </lineage>
</organism>
<dbReference type="Pfam" id="PF25183">
    <property type="entry name" value="OMP_b-brl_4"/>
    <property type="match status" value="1"/>
</dbReference>
<dbReference type="InterPro" id="IPR057601">
    <property type="entry name" value="Oar-like_b-barrel"/>
</dbReference>
<gene>
    <name evidence="2" type="ORF">AVDCRST_MAG74-409</name>
</gene>
<dbReference type="EMBL" id="CADCUR010000031">
    <property type="protein sequence ID" value="CAA9381539.1"/>
    <property type="molecule type" value="Genomic_DNA"/>
</dbReference>
<evidence type="ECO:0000259" key="1">
    <source>
        <dbReference type="Pfam" id="PF25183"/>
    </source>
</evidence>
<sequence length="146" mass="16481">MTSGQPINFRYGPSLVTNNLPSFLGGVALRPNVVCDPVNREARPNPTTGYFVRSCLTTPTGDQPFGNAGRNIARSDNYFNFDLGVHKQFRLPINEETRLEFRAEFFNLFNRTNFQAANPDITSNAFGNITSTFPARQIQFALKFYF</sequence>
<protein>
    <recommendedName>
        <fullName evidence="1">TonB-dependent transporter Oar-like beta-barrel domain-containing protein</fullName>
    </recommendedName>
</protein>
<feature type="domain" description="TonB-dependent transporter Oar-like beta-barrel" evidence="1">
    <location>
        <begin position="2"/>
        <end position="139"/>
    </location>
</feature>
<accession>A0A6J4N9I1</accession>
<reference evidence="2" key="1">
    <citation type="submission" date="2020-02" db="EMBL/GenBank/DDBJ databases">
        <authorList>
            <person name="Meier V. D."/>
        </authorList>
    </citation>
    <scope>NUCLEOTIDE SEQUENCE</scope>
    <source>
        <strain evidence="2">AVDCRST_MAG74</strain>
    </source>
</reference>
<name>A0A6J4N9I1_9BACT</name>